<comment type="caution">
    <text evidence="1">The sequence shown here is derived from an EMBL/GenBank/DDBJ whole genome shotgun (WGS) entry which is preliminary data.</text>
</comment>
<gene>
    <name evidence="1" type="ORF">AN619_23710</name>
</gene>
<dbReference type="OrthoDB" id="9797779at2"/>
<protein>
    <submittedName>
        <fullName evidence="1">Uncharacterized protein</fullName>
    </submittedName>
</protein>
<dbReference type="Pfam" id="PF04463">
    <property type="entry name" value="2-thiour_desulf"/>
    <property type="match status" value="1"/>
</dbReference>
<dbReference type="Proteomes" id="UP000070456">
    <property type="component" value="Unassembled WGS sequence"/>
</dbReference>
<dbReference type="PANTHER" id="PTHR30087:SF1">
    <property type="entry name" value="HYPOTHETICAL CYTOSOLIC PROTEIN"/>
    <property type="match status" value="1"/>
</dbReference>
<dbReference type="EMBL" id="LOEE01000055">
    <property type="protein sequence ID" value="KXG74388.1"/>
    <property type="molecule type" value="Genomic_DNA"/>
</dbReference>
<keyword evidence="2" id="KW-1185">Reference proteome</keyword>
<dbReference type="PATRIC" id="fig|520762.4.peg.2613"/>
<accession>A0A140L1G3</accession>
<dbReference type="InterPro" id="IPR007553">
    <property type="entry name" value="2-thiour_desulf"/>
</dbReference>
<dbReference type="AlphaFoldDB" id="A0A140L1G3"/>
<sequence>MIMVSACLAGLNCRYDGGNNGLEEIEKLVKEGKAVLVCPEQLGGMPTPRIPCEIVHGDGAEVLERKGKVINRNGEDMTIYFIKGAEETLKIAKLYGIRTAILKARSPSCGKKCIYDGTFSKKLKKGEGVTAALLKKHGILLLDEEDFREYME</sequence>
<dbReference type="PANTHER" id="PTHR30087">
    <property type="entry name" value="INNER MEMBRANE PROTEIN"/>
    <property type="match status" value="1"/>
</dbReference>
<name>A0A140L1G3_9FIRM</name>
<dbReference type="RefSeq" id="WP_068557191.1">
    <property type="nucleotide sequence ID" value="NZ_LOEE01000055.1"/>
</dbReference>
<organism evidence="1 2">
    <name type="scientific">Thermotalea metallivorans</name>
    <dbReference type="NCBI Taxonomy" id="520762"/>
    <lineage>
        <taxon>Bacteria</taxon>
        <taxon>Bacillati</taxon>
        <taxon>Bacillota</taxon>
        <taxon>Clostridia</taxon>
        <taxon>Peptostreptococcales</taxon>
        <taxon>Thermotaleaceae</taxon>
        <taxon>Thermotalea</taxon>
    </lineage>
</organism>
<evidence type="ECO:0000313" key="1">
    <source>
        <dbReference type="EMBL" id="KXG74388.1"/>
    </source>
</evidence>
<reference evidence="1 2" key="1">
    <citation type="submission" date="2015-12" db="EMBL/GenBank/DDBJ databases">
        <title>Draft genome sequence of the thermoanaerobe Thermotalea metallivorans, an isolate from the runoff channel of the Great Artesian Basin, Australia.</title>
        <authorList>
            <person name="Patel B.K."/>
        </authorList>
    </citation>
    <scope>NUCLEOTIDE SEQUENCE [LARGE SCALE GENOMIC DNA]</scope>
    <source>
        <strain evidence="1 2">B2-1</strain>
    </source>
</reference>
<dbReference type="STRING" id="520762.AN619_23710"/>
<evidence type="ECO:0000313" key="2">
    <source>
        <dbReference type="Proteomes" id="UP000070456"/>
    </source>
</evidence>
<proteinExistence type="predicted"/>